<dbReference type="OrthoDB" id="2788300at2759"/>
<comment type="caution">
    <text evidence="10">The sequence shown here is derived from an EMBL/GenBank/DDBJ whole genome shotgun (WGS) entry which is preliminary data.</text>
</comment>
<dbReference type="Gene3D" id="1.10.630.10">
    <property type="entry name" value="Cytochrome P450"/>
    <property type="match status" value="1"/>
</dbReference>
<evidence type="ECO:0000256" key="4">
    <source>
        <dbReference type="ARBA" id="ARBA00022617"/>
    </source>
</evidence>
<dbReference type="EMBL" id="LUGG01000001">
    <property type="protein sequence ID" value="OBZ79093.1"/>
    <property type="molecule type" value="Genomic_DNA"/>
</dbReference>
<sequence>MDILVRANISEDPRNRLSEEELLAEMRTVIAAGHLTTGNSLCFILYELARHPDVQERVHAEVSSMLSAVSARGDAEYTMGDLDGMHYILAVLKEALRLHPVVFGPFLYSTIDDVLPLSKPIRTTDGKLLSELPISAGQNVHISISGITGKNTLGQQLFILIGSRLKDIWGPDAHEFRPTRFLDGSVAVKNNFGVFAGLGNFASGGVSCLGWRFAIIEMQTFLVEIMRQFELSLPPADQPEKGMQLPLMVATLP</sequence>
<dbReference type="PRINTS" id="PR00463">
    <property type="entry name" value="EP450I"/>
</dbReference>
<gene>
    <name evidence="10" type="ORF">A0H81_00288</name>
</gene>
<dbReference type="OMA" id="RINSKHT"/>
<keyword evidence="11" id="KW-1185">Reference proteome</keyword>
<dbReference type="PANTHER" id="PTHR24305">
    <property type="entry name" value="CYTOCHROME P450"/>
    <property type="match status" value="1"/>
</dbReference>
<dbReference type="InterPro" id="IPR036396">
    <property type="entry name" value="Cyt_P450_sf"/>
</dbReference>
<accession>A0A1C7MQG9</accession>
<keyword evidence="8" id="KW-0503">Monooxygenase</keyword>
<comment type="cofactor">
    <cofactor evidence="1 9">
        <name>heme</name>
        <dbReference type="ChEBI" id="CHEBI:30413"/>
    </cofactor>
</comment>
<evidence type="ECO:0008006" key="12">
    <source>
        <dbReference type="Google" id="ProtNLM"/>
    </source>
</evidence>
<dbReference type="InterPro" id="IPR002401">
    <property type="entry name" value="Cyt_P450_E_grp-I"/>
</dbReference>
<proteinExistence type="inferred from homology"/>
<dbReference type="SUPFAM" id="SSF48264">
    <property type="entry name" value="Cytochrome P450"/>
    <property type="match status" value="1"/>
</dbReference>
<keyword evidence="4 9" id="KW-0349">Heme</keyword>
<dbReference type="Pfam" id="PF00067">
    <property type="entry name" value="p450"/>
    <property type="match status" value="2"/>
</dbReference>
<evidence type="ECO:0000256" key="3">
    <source>
        <dbReference type="ARBA" id="ARBA00010617"/>
    </source>
</evidence>
<dbReference type="GO" id="GO:0005506">
    <property type="term" value="F:iron ion binding"/>
    <property type="evidence" value="ECO:0007669"/>
    <property type="project" value="InterPro"/>
</dbReference>
<dbReference type="InterPro" id="IPR001128">
    <property type="entry name" value="Cyt_P450"/>
</dbReference>
<dbReference type="GO" id="GO:0020037">
    <property type="term" value="F:heme binding"/>
    <property type="evidence" value="ECO:0007669"/>
    <property type="project" value="InterPro"/>
</dbReference>
<evidence type="ECO:0000256" key="7">
    <source>
        <dbReference type="ARBA" id="ARBA00023004"/>
    </source>
</evidence>
<name>A0A1C7MQG9_GRIFR</name>
<comment type="similarity">
    <text evidence="3">Belongs to the cytochrome P450 family.</text>
</comment>
<dbReference type="PRINTS" id="PR00385">
    <property type="entry name" value="P450"/>
</dbReference>
<protein>
    <recommendedName>
        <fullName evidence="12">Cytochrome P450</fullName>
    </recommendedName>
</protein>
<comment type="pathway">
    <text evidence="2">Secondary metabolite biosynthesis.</text>
</comment>
<reference evidence="10 11" key="1">
    <citation type="submission" date="2016-03" db="EMBL/GenBank/DDBJ databases">
        <title>Whole genome sequencing of Grifola frondosa 9006-11.</title>
        <authorList>
            <person name="Min B."/>
            <person name="Park H."/>
            <person name="Kim J.-G."/>
            <person name="Cho H."/>
            <person name="Oh Y.-L."/>
            <person name="Kong W.-S."/>
            <person name="Choi I.-G."/>
        </authorList>
    </citation>
    <scope>NUCLEOTIDE SEQUENCE [LARGE SCALE GENOMIC DNA]</scope>
    <source>
        <strain evidence="10 11">9006-11</strain>
    </source>
</reference>
<evidence type="ECO:0000256" key="6">
    <source>
        <dbReference type="ARBA" id="ARBA00023002"/>
    </source>
</evidence>
<keyword evidence="5 9" id="KW-0479">Metal-binding</keyword>
<evidence type="ECO:0000256" key="1">
    <source>
        <dbReference type="ARBA" id="ARBA00001971"/>
    </source>
</evidence>
<dbReference type="PANTHER" id="PTHR24305:SF166">
    <property type="entry name" value="CYTOCHROME P450 12A4, MITOCHONDRIAL-RELATED"/>
    <property type="match status" value="1"/>
</dbReference>
<feature type="binding site" description="axial binding residue" evidence="9">
    <location>
        <position position="208"/>
    </location>
    <ligand>
        <name>heme</name>
        <dbReference type="ChEBI" id="CHEBI:30413"/>
    </ligand>
    <ligandPart>
        <name>Fe</name>
        <dbReference type="ChEBI" id="CHEBI:18248"/>
    </ligandPart>
</feature>
<dbReference type="Proteomes" id="UP000092993">
    <property type="component" value="Unassembled WGS sequence"/>
</dbReference>
<evidence type="ECO:0000313" key="10">
    <source>
        <dbReference type="EMBL" id="OBZ79093.1"/>
    </source>
</evidence>
<evidence type="ECO:0000256" key="9">
    <source>
        <dbReference type="PIRSR" id="PIRSR602401-1"/>
    </source>
</evidence>
<dbReference type="InterPro" id="IPR050121">
    <property type="entry name" value="Cytochrome_P450_monoxygenase"/>
</dbReference>
<dbReference type="GO" id="GO:0004497">
    <property type="term" value="F:monooxygenase activity"/>
    <property type="evidence" value="ECO:0007669"/>
    <property type="project" value="UniProtKB-KW"/>
</dbReference>
<evidence type="ECO:0000313" key="11">
    <source>
        <dbReference type="Proteomes" id="UP000092993"/>
    </source>
</evidence>
<evidence type="ECO:0000256" key="5">
    <source>
        <dbReference type="ARBA" id="ARBA00022723"/>
    </source>
</evidence>
<keyword evidence="6" id="KW-0560">Oxidoreductase</keyword>
<evidence type="ECO:0000256" key="8">
    <source>
        <dbReference type="ARBA" id="ARBA00023033"/>
    </source>
</evidence>
<keyword evidence="7 9" id="KW-0408">Iron</keyword>
<dbReference type="GO" id="GO:0016705">
    <property type="term" value="F:oxidoreductase activity, acting on paired donors, with incorporation or reduction of molecular oxygen"/>
    <property type="evidence" value="ECO:0007669"/>
    <property type="project" value="InterPro"/>
</dbReference>
<organism evidence="10 11">
    <name type="scientific">Grifola frondosa</name>
    <name type="common">Maitake</name>
    <name type="synonym">Polyporus frondosus</name>
    <dbReference type="NCBI Taxonomy" id="5627"/>
    <lineage>
        <taxon>Eukaryota</taxon>
        <taxon>Fungi</taxon>
        <taxon>Dikarya</taxon>
        <taxon>Basidiomycota</taxon>
        <taxon>Agaricomycotina</taxon>
        <taxon>Agaricomycetes</taxon>
        <taxon>Polyporales</taxon>
        <taxon>Grifolaceae</taxon>
        <taxon>Grifola</taxon>
    </lineage>
</organism>
<evidence type="ECO:0000256" key="2">
    <source>
        <dbReference type="ARBA" id="ARBA00005179"/>
    </source>
</evidence>
<dbReference type="STRING" id="5627.A0A1C7MQG9"/>
<dbReference type="AlphaFoldDB" id="A0A1C7MQG9"/>